<evidence type="ECO:0000256" key="3">
    <source>
        <dbReference type="ARBA" id="ARBA00022989"/>
    </source>
</evidence>
<evidence type="ECO:0000313" key="7">
    <source>
        <dbReference type="Proteomes" id="UP000034022"/>
    </source>
</evidence>
<sequence>MTKVKNMPIIDVILVVILAGFVFYGLFFGLIRTLGAFVGLLVAAFLASRLYLPVSVWVNSFFFGYANLGKVLVFVLLFSLINRLVSFLFYLLHSGFNLISIIPFLKTFNRLGGVVLGFLTGSLSIGLFLYFVSRYSVIEHWFGQWLSQSEFAPFFLKFANALLPLLPEILKKLQSLY</sequence>
<evidence type="ECO:0000256" key="5">
    <source>
        <dbReference type="SAM" id="Phobius"/>
    </source>
</evidence>
<dbReference type="EMBL" id="LBUU01000003">
    <property type="protein sequence ID" value="KKQ70761.1"/>
    <property type="molecule type" value="Genomic_DNA"/>
</dbReference>
<feature type="transmembrane region" description="Helical" evidence="5">
    <location>
        <begin position="112"/>
        <end position="131"/>
    </location>
</feature>
<dbReference type="PANTHER" id="PTHR37306">
    <property type="entry name" value="COLICIN V PRODUCTION PROTEIN"/>
    <property type="match status" value="1"/>
</dbReference>
<dbReference type="PANTHER" id="PTHR37306:SF1">
    <property type="entry name" value="COLICIN V PRODUCTION PROTEIN"/>
    <property type="match status" value="1"/>
</dbReference>
<protein>
    <submittedName>
        <fullName evidence="6">Colicin V production protein</fullName>
    </submittedName>
</protein>
<keyword evidence="4 5" id="KW-0472">Membrane</keyword>
<dbReference type="Pfam" id="PF02674">
    <property type="entry name" value="Colicin_V"/>
    <property type="match status" value="1"/>
</dbReference>
<comment type="subcellular location">
    <subcellularLocation>
        <location evidence="1">Membrane</location>
        <topology evidence="1">Multi-pass membrane protein</topology>
    </subcellularLocation>
</comment>
<proteinExistence type="predicted"/>
<comment type="caution">
    <text evidence="6">The sequence shown here is derived from an EMBL/GenBank/DDBJ whole genome shotgun (WGS) entry which is preliminary data.</text>
</comment>
<evidence type="ECO:0000256" key="2">
    <source>
        <dbReference type="ARBA" id="ARBA00022692"/>
    </source>
</evidence>
<organism evidence="6 7">
    <name type="scientific">Candidatus Falkowbacteria bacterium GW2011_GWE1_38_31</name>
    <dbReference type="NCBI Taxonomy" id="1618638"/>
    <lineage>
        <taxon>Bacteria</taxon>
        <taxon>Candidatus Falkowiibacteriota</taxon>
    </lineage>
</organism>
<evidence type="ECO:0000256" key="4">
    <source>
        <dbReference type="ARBA" id="ARBA00023136"/>
    </source>
</evidence>
<accession>A0A0G0N0X6</accession>
<feature type="transmembrane region" description="Helical" evidence="5">
    <location>
        <begin position="12"/>
        <end position="31"/>
    </location>
</feature>
<dbReference type="InterPro" id="IPR003825">
    <property type="entry name" value="Colicin-V_CvpA"/>
</dbReference>
<reference evidence="6 7" key="1">
    <citation type="journal article" date="2015" name="Nature">
        <title>rRNA introns, odd ribosomes, and small enigmatic genomes across a large radiation of phyla.</title>
        <authorList>
            <person name="Brown C.T."/>
            <person name="Hug L.A."/>
            <person name="Thomas B.C."/>
            <person name="Sharon I."/>
            <person name="Castelle C.J."/>
            <person name="Singh A."/>
            <person name="Wilkins M.J."/>
            <person name="Williams K.H."/>
            <person name="Banfield J.F."/>
        </authorList>
    </citation>
    <scope>NUCLEOTIDE SEQUENCE [LARGE SCALE GENOMIC DNA]</scope>
</reference>
<gene>
    <name evidence="6" type="ORF">US91_C0003G0091</name>
</gene>
<name>A0A0G0N0X6_9BACT</name>
<dbReference type="Proteomes" id="UP000034022">
    <property type="component" value="Unassembled WGS sequence"/>
</dbReference>
<feature type="transmembrane region" description="Helical" evidence="5">
    <location>
        <begin position="37"/>
        <end position="54"/>
    </location>
</feature>
<dbReference type="GO" id="GO:0009403">
    <property type="term" value="P:toxin biosynthetic process"/>
    <property type="evidence" value="ECO:0007669"/>
    <property type="project" value="InterPro"/>
</dbReference>
<evidence type="ECO:0000256" key="1">
    <source>
        <dbReference type="ARBA" id="ARBA00004141"/>
    </source>
</evidence>
<dbReference type="GO" id="GO:0016020">
    <property type="term" value="C:membrane"/>
    <property type="evidence" value="ECO:0007669"/>
    <property type="project" value="UniProtKB-SubCell"/>
</dbReference>
<keyword evidence="2 5" id="KW-0812">Transmembrane</keyword>
<keyword evidence="3 5" id="KW-1133">Transmembrane helix</keyword>
<evidence type="ECO:0000313" key="6">
    <source>
        <dbReference type="EMBL" id="KKQ70761.1"/>
    </source>
</evidence>
<dbReference type="AlphaFoldDB" id="A0A0G0N0X6"/>